<name>A0A2G5RLX7_9BACL</name>
<dbReference type="RefSeq" id="WP_035046467.1">
    <property type="nucleotide sequence ID" value="NZ_PEDM01000045.1"/>
</dbReference>
<dbReference type="AlphaFoldDB" id="A0A2G5RLX7"/>
<comment type="caution">
    <text evidence="1">The sequence shown here is derived from an EMBL/GenBank/DDBJ whole genome shotgun (WGS) entry which is preliminary data.</text>
</comment>
<protein>
    <submittedName>
        <fullName evidence="1">Uncharacterized protein</fullName>
    </submittedName>
</protein>
<proteinExistence type="predicted"/>
<sequence length="100" mass="11587">MSNNNSLYRMRVTRDVIQGISTPIIYQIVEQIMVSSNRLIKKEDIDREVALRIGYPVDASISSAVSDALRRLEREKKVSHPKHGYWCNYSSDVSQETHYE</sequence>
<reference evidence="1 2" key="1">
    <citation type="submission" date="2017-10" db="EMBL/GenBank/DDBJ databases">
        <title>Draft genome sequence of Anoxybacillus flavithermus KU2-6-11 from caldera Uzon (Russia:Kamchtka).</title>
        <authorList>
            <person name="Korzhuk A.V."/>
            <person name="Rozanov A.S."/>
            <person name="Bryanskaya A.V."/>
            <person name="Peltek S.E."/>
        </authorList>
    </citation>
    <scope>NUCLEOTIDE SEQUENCE [LARGE SCALE GENOMIC DNA]</scope>
    <source>
        <strain evidence="1 2">KU2-6_11</strain>
    </source>
</reference>
<dbReference type="EMBL" id="PEDM01000045">
    <property type="protein sequence ID" value="PIC03814.1"/>
    <property type="molecule type" value="Genomic_DNA"/>
</dbReference>
<organism evidence="1 2">
    <name type="scientific">Anoxybacillus flavithermus</name>
    <dbReference type="NCBI Taxonomy" id="33934"/>
    <lineage>
        <taxon>Bacteria</taxon>
        <taxon>Bacillati</taxon>
        <taxon>Bacillota</taxon>
        <taxon>Bacilli</taxon>
        <taxon>Bacillales</taxon>
        <taxon>Anoxybacillaceae</taxon>
        <taxon>Anoxybacillus</taxon>
    </lineage>
</organism>
<accession>A0A2G5RLX7</accession>
<dbReference type="Proteomes" id="UP000230559">
    <property type="component" value="Unassembled WGS sequence"/>
</dbReference>
<evidence type="ECO:0000313" key="2">
    <source>
        <dbReference type="Proteomes" id="UP000230559"/>
    </source>
</evidence>
<evidence type="ECO:0000313" key="1">
    <source>
        <dbReference type="EMBL" id="PIC03814.1"/>
    </source>
</evidence>
<gene>
    <name evidence="1" type="ORF">CS060_13105</name>
</gene>